<dbReference type="Pfam" id="PF00581">
    <property type="entry name" value="Rhodanese"/>
    <property type="match status" value="1"/>
</dbReference>
<name>A0A836YGJ3_9TRYP</name>
<dbReference type="EMBL" id="JAFJZO010000009">
    <property type="protein sequence ID" value="KAG5510602.1"/>
    <property type="molecule type" value="Genomic_DNA"/>
</dbReference>
<evidence type="ECO:0000313" key="4">
    <source>
        <dbReference type="Proteomes" id="UP000674318"/>
    </source>
</evidence>
<dbReference type="GO" id="GO:0004792">
    <property type="term" value="F:thiosulfate-cyanide sulfurtransferase activity"/>
    <property type="evidence" value="ECO:0007669"/>
    <property type="project" value="InterPro"/>
</dbReference>
<dbReference type="PROSITE" id="PS00683">
    <property type="entry name" value="RHODANESE_2"/>
    <property type="match status" value="1"/>
</dbReference>
<proteinExistence type="predicted"/>
<feature type="domain" description="Rhodanese" evidence="2">
    <location>
        <begin position="19"/>
        <end position="116"/>
    </location>
</feature>
<dbReference type="SUPFAM" id="SSF52821">
    <property type="entry name" value="Rhodanese/Cell cycle control phosphatase"/>
    <property type="match status" value="1"/>
</dbReference>
<evidence type="ECO:0000259" key="2">
    <source>
        <dbReference type="PROSITE" id="PS50206"/>
    </source>
</evidence>
<gene>
    <name evidence="3" type="ORF">JKF63_06900</name>
</gene>
<protein>
    <recommendedName>
        <fullName evidence="1">Sulfurtransferase</fullName>
    </recommendedName>
</protein>
<sequence length="119" mass="13095">MQRLTYAAMKALVAKVQSGDHHTCILDVRGSDEVAKGAISTSVNVPLDQLEAALQLSADVFQEKYNGRKPLLTDHVVTYCLRGTRAEQAAAVLHSRGYTHVDVYPGSWAEWSEHEKNTA</sequence>
<dbReference type="InterPro" id="IPR001763">
    <property type="entry name" value="Rhodanese-like_dom"/>
</dbReference>
<dbReference type="PROSITE" id="PS50206">
    <property type="entry name" value="RHODANESE_3"/>
    <property type="match status" value="1"/>
</dbReference>
<comment type="caution">
    <text evidence="3">The sequence shown here is derived from an EMBL/GenBank/DDBJ whole genome shotgun (WGS) entry which is preliminary data.</text>
</comment>
<dbReference type="GO" id="GO:0005739">
    <property type="term" value="C:mitochondrion"/>
    <property type="evidence" value="ECO:0007669"/>
    <property type="project" value="TreeGrafter"/>
</dbReference>
<dbReference type="OrthoDB" id="566238at2759"/>
<dbReference type="PANTHER" id="PTHR44086">
    <property type="entry name" value="THIOSULFATE SULFURTRANSFERASE RDL2, MITOCHONDRIAL-RELATED"/>
    <property type="match status" value="1"/>
</dbReference>
<dbReference type="GeneID" id="94292924"/>
<dbReference type="InterPro" id="IPR036873">
    <property type="entry name" value="Rhodanese-like_dom_sf"/>
</dbReference>
<organism evidence="3 4">
    <name type="scientific">Porcisia hertigi</name>
    <dbReference type="NCBI Taxonomy" id="2761500"/>
    <lineage>
        <taxon>Eukaryota</taxon>
        <taxon>Discoba</taxon>
        <taxon>Euglenozoa</taxon>
        <taxon>Kinetoplastea</taxon>
        <taxon>Metakinetoplastina</taxon>
        <taxon>Trypanosomatida</taxon>
        <taxon>Trypanosomatidae</taxon>
        <taxon>Leishmaniinae</taxon>
        <taxon>Porcisia</taxon>
    </lineage>
</organism>
<dbReference type="SMART" id="SM00450">
    <property type="entry name" value="RHOD"/>
    <property type="match status" value="1"/>
</dbReference>
<dbReference type="Gene3D" id="3.40.250.10">
    <property type="entry name" value="Rhodanese-like domain"/>
    <property type="match status" value="1"/>
</dbReference>
<dbReference type="InterPro" id="IPR001307">
    <property type="entry name" value="Thiosulphate_STrfase_CS"/>
</dbReference>
<keyword evidence="4" id="KW-1185">Reference proteome</keyword>
<dbReference type="KEGG" id="phet:94292924"/>
<accession>A0A836YGJ3</accession>
<evidence type="ECO:0000256" key="1">
    <source>
        <dbReference type="RuleBase" id="RU000507"/>
    </source>
</evidence>
<dbReference type="Proteomes" id="UP000674318">
    <property type="component" value="Unassembled WGS sequence"/>
</dbReference>
<dbReference type="AlphaFoldDB" id="A0A836YGJ3"/>
<dbReference type="RefSeq" id="XP_067759206.1">
    <property type="nucleotide sequence ID" value="XM_067902847.1"/>
</dbReference>
<dbReference type="PANTHER" id="PTHR44086:SF10">
    <property type="entry name" value="THIOSULFATE SULFURTRANSFERASE_RHODANESE-LIKE DOMAIN-CONTAINING PROTEIN 3"/>
    <property type="match status" value="1"/>
</dbReference>
<reference evidence="3 4" key="1">
    <citation type="submission" date="2021-02" db="EMBL/GenBank/DDBJ databases">
        <title>Porcisia hertigi Genome sequencing and assembly.</title>
        <authorList>
            <person name="Almutairi H."/>
            <person name="Gatherer D."/>
        </authorList>
    </citation>
    <scope>NUCLEOTIDE SEQUENCE [LARGE SCALE GENOMIC DNA]</scope>
    <source>
        <strain evidence="3 4">C119</strain>
    </source>
</reference>
<keyword evidence="1" id="KW-0808">Transferase</keyword>
<evidence type="ECO:0000313" key="3">
    <source>
        <dbReference type="EMBL" id="KAG5510602.1"/>
    </source>
</evidence>